<evidence type="ECO:0000256" key="6">
    <source>
        <dbReference type="ARBA" id="ARBA00023012"/>
    </source>
</evidence>
<evidence type="ECO:0000256" key="5">
    <source>
        <dbReference type="ARBA" id="ARBA00022777"/>
    </source>
</evidence>
<dbReference type="PANTHER" id="PTHR44936">
    <property type="entry name" value="SENSOR PROTEIN CREC"/>
    <property type="match status" value="1"/>
</dbReference>
<dbReference type="InterPro" id="IPR005467">
    <property type="entry name" value="His_kinase_dom"/>
</dbReference>
<feature type="region of interest" description="Disordered" evidence="7">
    <location>
        <begin position="263"/>
        <end position="286"/>
    </location>
</feature>
<dbReference type="Proteomes" id="UP000321386">
    <property type="component" value="Unassembled WGS sequence"/>
</dbReference>
<organism evidence="9 10">
    <name type="scientific">Cellulomonas persica</name>
    <dbReference type="NCBI Taxonomy" id="76861"/>
    <lineage>
        <taxon>Bacteria</taxon>
        <taxon>Bacillati</taxon>
        <taxon>Actinomycetota</taxon>
        <taxon>Actinomycetes</taxon>
        <taxon>Micrococcales</taxon>
        <taxon>Cellulomonadaceae</taxon>
        <taxon>Cellulomonas</taxon>
    </lineage>
</organism>
<dbReference type="SMART" id="SM00387">
    <property type="entry name" value="HATPase_c"/>
    <property type="match status" value="2"/>
</dbReference>
<keyword evidence="5" id="KW-0418">Kinase</keyword>
<evidence type="ECO:0000256" key="4">
    <source>
        <dbReference type="ARBA" id="ARBA00022679"/>
    </source>
</evidence>
<comment type="caution">
    <text evidence="9">The sequence shown here is derived from an EMBL/GenBank/DDBJ whole genome shotgun (WGS) entry which is preliminary data.</text>
</comment>
<feature type="domain" description="Histidine kinase" evidence="8">
    <location>
        <begin position="557"/>
        <end position="780"/>
    </location>
</feature>
<evidence type="ECO:0000313" key="10">
    <source>
        <dbReference type="Proteomes" id="UP000321386"/>
    </source>
</evidence>
<sequence>MDESDEAEPTLHFTVDAALLRELGERLVGRPHIALAELIKNAYDADATQVDITLRGGVLSVTDNGHGMSLDDFRTRWMRVGTTVKHRQRHSPRLRRSLTGSKGIGRLAVQLLARETVIESVALVNPKSTDGERQPAVRAEILWDEAVQSGDLTSVRVPYTQPNGLVFAGDASHGTRVTLRQLTNEWNARQFEALAQEIWSLRPPYETLRDDFSLNLVTESAGVENAFTRKLDAILSIWNGRVRARLLPEGQPPARVPTMTLPVALPEDTDPEDGRENDPAFDRTSVDASPRQDLVDRFPTRHLLVEVQERDGQRDQFVMTVPHCEVETLTYDIRVFDLQYRQPEGIAVNEARGYLSKFGGVGLYDEGFRLPYYGVDSDWLRIEEDRSARRTVSKLIPKDLDVDRGLLHLPSNRNIFGVVSIATGQEAAARESDGLDAYPGLTVQLTRDRLVVNRAYRQLQVMVRAGVDLYAMQRAREILRRNAARRPSGPSGSPVAAVRDVERVIQQSRDLIPPPVLKQLTNVVRTAATRAEQRESSARAYAALLGALATAGSTSLAYEHEVSKQVQTIRDLSDTVRDIAVTVQDPHTATLLNVAEQMDSWYERVQDVRKVFAPLLTKENRENVKAYGARSTVRRVADQIASIAPGVPVHVDGIPKEMRLPPATYPAWSSMLQNLLINAFNAVRDVKHPIVRVDGAEDTDRGWIRVSDNGVGVELGSAHKLWEPFERRLTLPPEIEAAGLGGMGLGLTIVKMIADELSLQVQFEAPPQGMKTAVRVRWRK</sequence>
<keyword evidence="6" id="KW-0902">Two-component regulatory system</keyword>
<dbReference type="EC" id="2.7.13.3" evidence="2"/>
<evidence type="ECO:0000259" key="8">
    <source>
        <dbReference type="PROSITE" id="PS50109"/>
    </source>
</evidence>
<evidence type="ECO:0000256" key="1">
    <source>
        <dbReference type="ARBA" id="ARBA00000085"/>
    </source>
</evidence>
<dbReference type="GO" id="GO:0000160">
    <property type="term" value="P:phosphorelay signal transduction system"/>
    <property type="evidence" value="ECO:0007669"/>
    <property type="project" value="UniProtKB-KW"/>
</dbReference>
<dbReference type="Gene3D" id="3.30.565.10">
    <property type="entry name" value="Histidine kinase-like ATPase, C-terminal domain"/>
    <property type="match status" value="2"/>
</dbReference>
<protein>
    <recommendedName>
        <fullName evidence="2">histidine kinase</fullName>
        <ecNumber evidence="2">2.7.13.3</ecNumber>
    </recommendedName>
</protein>
<dbReference type="RefSeq" id="WP_146807800.1">
    <property type="nucleotide sequence ID" value="NZ_BJUA01000030.1"/>
</dbReference>
<dbReference type="InterPro" id="IPR036890">
    <property type="entry name" value="HATPase_C_sf"/>
</dbReference>
<keyword evidence="3" id="KW-0597">Phosphoprotein</keyword>
<dbReference type="InterPro" id="IPR003594">
    <property type="entry name" value="HATPase_dom"/>
</dbReference>
<proteinExistence type="predicted"/>
<feature type="compositionally biased region" description="Basic and acidic residues" evidence="7">
    <location>
        <begin position="272"/>
        <end position="285"/>
    </location>
</feature>
<comment type="catalytic activity">
    <reaction evidence="1">
        <text>ATP + protein L-histidine = ADP + protein N-phospho-L-histidine.</text>
        <dbReference type="EC" id="2.7.13.3"/>
    </reaction>
</comment>
<accession>A0A510UXM8</accession>
<dbReference type="EMBL" id="BJUA01000030">
    <property type="protein sequence ID" value="GEK19437.1"/>
    <property type="molecule type" value="Genomic_DNA"/>
</dbReference>
<dbReference type="OrthoDB" id="9816482at2"/>
<dbReference type="Pfam" id="PF02518">
    <property type="entry name" value="HATPase_c"/>
    <property type="match status" value="1"/>
</dbReference>
<name>A0A510UXM8_9CELL</name>
<evidence type="ECO:0000256" key="7">
    <source>
        <dbReference type="SAM" id="MobiDB-lite"/>
    </source>
</evidence>
<dbReference type="PROSITE" id="PS50109">
    <property type="entry name" value="HIS_KIN"/>
    <property type="match status" value="1"/>
</dbReference>
<keyword evidence="10" id="KW-1185">Reference proteome</keyword>
<reference evidence="9 10" key="1">
    <citation type="submission" date="2019-07" db="EMBL/GenBank/DDBJ databases">
        <title>Whole genome shotgun sequence of Cellulomonas persica NBRC 101101.</title>
        <authorList>
            <person name="Hosoyama A."/>
            <person name="Uohara A."/>
            <person name="Ohji S."/>
            <person name="Ichikawa N."/>
        </authorList>
    </citation>
    <scope>NUCLEOTIDE SEQUENCE [LARGE SCALE GENOMIC DNA]</scope>
    <source>
        <strain evidence="9 10">NBRC 101101</strain>
    </source>
</reference>
<dbReference type="AlphaFoldDB" id="A0A510UXM8"/>
<dbReference type="InterPro" id="IPR050980">
    <property type="entry name" value="2C_sensor_his_kinase"/>
</dbReference>
<evidence type="ECO:0000256" key="2">
    <source>
        <dbReference type="ARBA" id="ARBA00012438"/>
    </source>
</evidence>
<evidence type="ECO:0000313" key="9">
    <source>
        <dbReference type="EMBL" id="GEK19437.1"/>
    </source>
</evidence>
<dbReference type="SUPFAM" id="SSF55874">
    <property type="entry name" value="ATPase domain of HSP90 chaperone/DNA topoisomerase II/histidine kinase"/>
    <property type="match status" value="2"/>
</dbReference>
<evidence type="ECO:0000256" key="3">
    <source>
        <dbReference type="ARBA" id="ARBA00022553"/>
    </source>
</evidence>
<dbReference type="PANTHER" id="PTHR44936:SF9">
    <property type="entry name" value="SENSOR PROTEIN CREC"/>
    <property type="match status" value="1"/>
</dbReference>
<keyword evidence="4" id="KW-0808">Transferase</keyword>
<gene>
    <name evidence="9" type="ORF">CPE01_31700</name>
</gene>
<dbReference type="Pfam" id="PF13589">
    <property type="entry name" value="HATPase_c_3"/>
    <property type="match status" value="1"/>
</dbReference>
<dbReference type="GO" id="GO:0004673">
    <property type="term" value="F:protein histidine kinase activity"/>
    <property type="evidence" value="ECO:0007669"/>
    <property type="project" value="UniProtKB-EC"/>
</dbReference>